<organism evidence="1 2">
    <name type="scientific">Hevea brasiliensis</name>
    <name type="common">Para rubber tree</name>
    <name type="synonym">Siphonia brasiliensis</name>
    <dbReference type="NCBI Taxonomy" id="3981"/>
    <lineage>
        <taxon>Eukaryota</taxon>
        <taxon>Viridiplantae</taxon>
        <taxon>Streptophyta</taxon>
        <taxon>Embryophyta</taxon>
        <taxon>Tracheophyta</taxon>
        <taxon>Spermatophyta</taxon>
        <taxon>Magnoliopsida</taxon>
        <taxon>eudicotyledons</taxon>
        <taxon>Gunneridae</taxon>
        <taxon>Pentapetalae</taxon>
        <taxon>rosids</taxon>
        <taxon>fabids</taxon>
        <taxon>Malpighiales</taxon>
        <taxon>Euphorbiaceae</taxon>
        <taxon>Crotonoideae</taxon>
        <taxon>Micrandreae</taxon>
        <taxon>Hevea</taxon>
    </lineage>
</organism>
<evidence type="ECO:0000313" key="1">
    <source>
        <dbReference type="EMBL" id="KAF2310485.1"/>
    </source>
</evidence>
<proteinExistence type="predicted"/>
<evidence type="ECO:0000313" key="2">
    <source>
        <dbReference type="Proteomes" id="UP000467840"/>
    </source>
</evidence>
<reference evidence="1 2" key="1">
    <citation type="journal article" date="2020" name="Mol. Plant">
        <title>The Chromosome-Based Rubber Tree Genome Provides New Insights into Spurge Genome Evolution and Rubber Biosynthesis.</title>
        <authorList>
            <person name="Liu J."/>
            <person name="Shi C."/>
            <person name="Shi C.C."/>
            <person name="Li W."/>
            <person name="Zhang Q.J."/>
            <person name="Zhang Y."/>
            <person name="Li K."/>
            <person name="Lu H.F."/>
            <person name="Shi C."/>
            <person name="Zhu S.T."/>
            <person name="Xiao Z.Y."/>
            <person name="Nan H."/>
            <person name="Yue Y."/>
            <person name="Zhu X.G."/>
            <person name="Wu Y."/>
            <person name="Hong X.N."/>
            <person name="Fan G.Y."/>
            <person name="Tong Y."/>
            <person name="Zhang D."/>
            <person name="Mao C.L."/>
            <person name="Liu Y.L."/>
            <person name="Hao S.J."/>
            <person name="Liu W.Q."/>
            <person name="Lv M.Q."/>
            <person name="Zhang H.B."/>
            <person name="Liu Y."/>
            <person name="Hu-Tang G.R."/>
            <person name="Wang J.P."/>
            <person name="Wang J.H."/>
            <person name="Sun Y.H."/>
            <person name="Ni S.B."/>
            <person name="Chen W.B."/>
            <person name="Zhang X.C."/>
            <person name="Jiao Y.N."/>
            <person name="Eichler E.E."/>
            <person name="Li G.H."/>
            <person name="Liu X."/>
            <person name="Gao L.Z."/>
        </authorList>
    </citation>
    <scope>NUCLEOTIDE SEQUENCE [LARGE SCALE GENOMIC DNA]</scope>
    <source>
        <strain evidence="2">cv. GT1</strain>
        <tissue evidence="1">Leaf</tissue>
    </source>
</reference>
<sequence length="134" mass="15016">MLLEKVGGVARPDQYLHAFQEVLSDTGLMDMGYKGYPLTWDNGGWETSLWKKVPIISRYCLTLKVRSLFNVDGVEISGPELEDHVLQLFKGLFASETRGVGEIDLDFAPCQISSGMNDLLLQPYSFEEIVQAVK</sequence>
<accession>A0A6A6MDC4</accession>
<gene>
    <name evidence="1" type="ORF">GH714_012864</name>
</gene>
<dbReference type="Proteomes" id="UP000467840">
    <property type="component" value="Chromosome 14"/>
</dbReference>
<name>A0A6A6MDC4_HEVBR</name>
<keyword evidence="2" id="KW-1185">Reference proteome</keyword>
<dbReference type="EMBL" id="JAAGAX010000006">
    <property type="protein sequence ID" value="KAF2310485.1"/>
    <property type="molecule type" value="Genomic_DNA"/>
</dbReference>
<comment type="caution">
    <text evidence="1">The sequence shown here is derived from an EMBL/GenBank/DDBJ whole genome shotgun (WGS) entry which is preliminary data.</text>
</comment>
<protein>
    <submittedName>
        <fullName evidence="1">Uncharacterized protein</fullName>
    </submittedName>
</protein>
<dbReference type="AlphaFoldDB" id="A0A6A6MDC4"/>